<dbReference type="GO" id="GO:0009307">
    <property type="term" value="P:DNA restriction-modification system"/>
    <property type="evidence" value="ECO:0007669"/>
    <property type="project" value="InterPro"/>
</dbReference>
<evidence type="ECO:0000256" key="1">
    <source>
        <dbReference type="ARBA" id="ARBA00011900"/>
    </source>
</evidence>
<evidence type="ECO:0000256" key="3">
    <source>
        <dbReference type="ARBA" id="ARBA00022679"/>
    </source>
</evidence>
<gene>
    <name evidence="6" type="ORF">LC20_05098</name>
</gene>
<dbReference type="KEGG" id="yel:LC20_05098"/>
<sequence>MGYRYIGSKVKILDKVLGKISEISPVNGYIADLMCGTASVSAELRKSNYRVIANDLMTYSYHHAVVNLKFSEEPSFVLAVDYIKRISDFNKLKSNYENVIDYLNSSEPVEGYFWREFSSDGTPKLSDKPRNYYSVDNAKKIDGIREKILFLKPLISDFEYSLLVHDLIMATNDIANIAGTYGHYMANLVGRAKTPLQIRPSILLLKDDVSNHTVMLGYAEDNAKKIKCDVCYIDPPYMKRQYAANYHILETIARGDEPDAIGVSGLRPWRDQHSNFCTKTKIRESFLKIFRDMDCNNFLISYSEDGLLRIDDFIELLSPLGDVYIDEFNHKRFKSNNSVLNNNLTEYLIHLVR</sequence>
<dbReference type="EMBL" id="CP007448">
    <property type="protein sequence ID" value="AHM76349.1"/>
    <property type="molecule type" value="Genomic_DNA"/>
</dbReference>
<dbReference type="PROSITE" id="PS00092">
    <property type="entry name" value="N6_MTASE"/>
    <property type="match status" value="1"/>
</dbReference>
<dbReference type="REBASE" id="84426">
    <property type="entry name" value="M.Yen20ORF5098P"/>
</dbReference>
<name>A0A7U4GIU3_YEREN</name>
<evidence type="ECO:0000313" key="7">
    <source>
        <dbReference type="Proteomes" id="UP000230961"/>
    </source>
</evidence>
<accession>A0A7U4GIU3</accession>
<dbReference type="AlphaFoldDB" id="A0A7U4GIU3"/>
<dbReference type="InterPro" id="IPR029063">
    <property type="entry name" value="SAM-dependent_MTases_sf"/>
</dbReference>
<evidence type="ECO:0000256" key="2">
    <source>
        <dbReference type="ARBA" id="ARBA00022603"/>
    </source>
</evidence>
<dbReference type="InterPro" id="IPR012327">
    <property type="entry name" value="MeTrfase_D12"/>
</dbReference>
<proteinExistence type="predicted"/>
<keyword evidence="3" id="KW-0808">Transferase</keyword>
<keyword evidence="4" id="KW-0949">S-adenosyl-L-methionine</keyword>
<dbReference type="InterPro" id="IPR002052">
    <property type="entry name" value="DNA_methylase_N6_adenine_CS"/>
</dbReference>
<dbReference type="PRINTS" id="PR00505">
    <property type="entry name" value="D12N6MTFRASE"/>
</dbReference>
<dbReference type="GO" id="GO:0032259">
    <property type="term" value="P:methylation"/>
    <property type="evidence" value="ECO:0007669"/>
    <property type="project" value="UniProtKB-KW"/>
</dbReference>
<organism evidence="6 7">
    <name type="scientific">Yersinia enterocolitica LC20</name>
    <dbReference type="NCBI Taxonomy" id="1443113"/>
    <lineage>
        <taxon>Bacteria</taxon>
        <taxon>Pseudomonadati</taxon>
        <taxon>Pseudomonadota</taxon>
        <taxon>Gammaproteobacteria</taxon>
        <taxon>Enterobacterales</taxon>
        <taxon>Yersiniaceae</taxon>
        <taxon>Yersinia</taxon>
    </lineage>
</organism>
<reference evidence="6 7" key="1">
    <citation type="submission" date="2017-11" db="EMBL/GenBank/DDBJ databases">
        <title>The complete genome sequence and comparative genome analysis of Yersinia enterocolitica strain LC20.</title>
        <authorList>
            <person name="Shi G."/>
            <person name="Su M."/>
            <person name="Liang J."/>
            <person name="Gu W."/>
            <person name="Xiao Y."/>
            <person name="Zhang Z."/>
            <person name="Qiu H."/>
            <person name="Duan R."/>
            <person name="Zhang Z."/>
            <person name="Li Y."/>
            <person name="Zhang X."/>
            <person name="Ling Y."/>
            <person name="Song L."/>
            <person name="Chen M."/>
            <person name="Zhao Y."/>
            <person name="Wu J."/>
            <person name="Jing H."/>
            <person name="Xiao J."/>
            <person name="Wang X."/>
        </authorList>
    </citation>
    <scope>NUCLEOTIDE SEQUENCE [LARGE SCALE GENOMIC DNA]</scope>
    <source>
        <strain evidence="6 7">LC20</strain>
    </source>
</reference>
<keyword evidence="2" id="KW-0489">Methyltransferase</keyword>
<dbReference type="GO" id="GO:0009007">
    <property type="term" value="F:site-specific DNA-methyltransferase (adenine-specific) activity"/>
    <property type="evidence" value="ECO:0007669"/>
    <property type="project" value="UniProtKB-EC"/>
</dbReference>
<evidence type="ECO:0000256" key="4">
    <source>
        <dbReference type="ARBA" id="ARBA00022691"/>
    </source>
</evidence>
<dbReference type="EC" id="2.1.1.72" evidence="1"/>
<dbReference type="SUPFAM" id="SSF53335">
    <property type="entry name" value="S-adenosyl-L-methionine-dependent methyltransferases"/>
    <property type="match status" value="1"/>
</dbReference>
<protein>
    <recommendedName>
        <fullName evidence="1">site-specific DNA-methyltransferase (adenine-specific)</fullName>
        <ecNumber evidence="1">2.1.1.72</ecNumber>
    </recommendedName>
</protein>
<dbReference type="GO" id="GO:0003676">
    <property type="term" value="F:nucleic acid binding"/>
    <property type="evidence" value="ECO:0007669"/>
    <property type="project" value="InterPro"/>
</dbReference>
<dbReference type="Proteomes" id="UP000230961">
    <property type="component" value="Chromosome"/>
</dbReference>
<comment type="catalytic activity">
    <reaction evidence="5">
        <text>a 2'-deoxyadenosine in DNA + S-adenosyl-L-methionine = an N(6)-methyl-2'-deoxyadenosine in DNA + S-adenosyl-L-homocysteine + H(+)</text>
        <dbReference type="Rhea" id="RHEA:15197"/>
        <dbReference type="Rhea" id="RHEA-COMP:12418"/>
        <dbReference type="Rhea" id="RHEA-COMP:12419"/>
        <dbReference type="ChEBI" id="CHEBI:15378"/>
        <dbReference type="ChEBI" id="CHEBI:57856"/>
        <dbReference type="ChEBI" id="CHEBI:59789"/>
        <dbReference type="ChEBI" id="CHEBI:90615"/>
        <dbReference type="ChEBI" id="CHEBI:90616"/>
        <dbReference type="EC" id="2.1.1.72"/>
    </reaction>
</comment>
<evidence type="ECO:0000256" key="5">
    <source>
        <dbReference type="ARBA" id="ARBA00047942"/>
    </source>
</evidence>
<dbReference type="Pfam" id="PF02086">
    <property type="entry name" value="MethyltransfD12"/>
    <property type="match status" value="1"/>
</dbReference>
<evidence type="ECO:0000313" key="6">
    <source>
        <dbReference type="EMBL" id="AHM76349.1"/>
    </source>
</evidence>